<dbReference type="STRING" id="1777137.AWB76_00196"/>
<reference evidence="2" key="1">
    <citation type="submission" date="2016-01" db="EMBL/GenBank/DDBJ databases">
        <authorList>
            <person name="Peeters Charlotte."/>
        </authorList>
    </citation>
    <scope>NUCLEOTIDE SEQUENCE [LARGE SCALE GENOMIC DNA]</scope>
</reference>
<protein>
    <submittedName>
        <fullName evidence="1">Uncharacterized protein</fullName>
    </submittedName>
</protein>
<organism evidence="1 2">
    <name type="scientific">Caballeronia temeraria</name>
    <dbReference type="NCBI Taxonomy" id="1777137"/>
    <lineage>
        <taxon>Bacteria</taxon>
        <taxon>Pseudomonadati</taxon>
        <taxon>Pseudomonadota</taxon>
        <taxon>Betaproteobacteria</taxon>
        <taxon>Burkholderiales</taxon>
        <taxon>Burkholderiaceae</taxon>
        <taxon>Caballeronia</taxon>
    </lineage>
</organism>
<gene>
    <name evidence="1" type="ORF">AWB76_00196</name>
</gene>
<proteinExistence type="predicted"/>
<dbReference type="AlphaFoldDB" id="A0A157Z5H8"/>
<keyword evidence="2" id="KW-1185">Reference proteome</keyword>
<sequence>MKPDDAPPLVVPYDRAVLALVVSLSYQVQFELHEFVRGDRHVREATAERLLNLARGTLRKREQLGTLRYAVRRDGGGRRWVSLFDVAAEQLDLRINAGKDVK</sequence>
<dbReference type="EMBL" id="FCOI02000001">
    <property type="protein sequence ID" value="SAK40673.1"/>
    <property type="molecule type" value="Genomic_DNA"/>
</dbReference>
<dbReference type="Proteomes" id="UP000054624">
    <property type="component" value="Unassembled WGS sequence"/>
</dbReference>
<dbReference type="OrthoDB" id="9857659at2"/>
<name>A0A157Z5H8_9BURK</name>
<accession>A0A157Z5H8</accession>
<dbReference type="RefSeq" id="WP_061158253.1">
    <property type="nucleotide sequence ID" value="NZ_FCOI02000001.1"/>
</dbReference>
<evidence type="ECO:0000313" key="2">
    <source>
        <dbReference type="Proteomes" id="UP000054624"/>
    </source>
</evidence>
<evidence type="ECO:0000313" key="1">
    <source>
        <dbReference type="EMBL" id="SAK40673.1"/>
    </source>
</evidence>